<name>A0AAN6IB27_9EURO</name>
<accession>A0AAN6IB27</accession>
<dbReference type="Pfam" id="PF02179">
    <property type="entry name" value="BAG"/>
    <property type="match status" value="1"/>
</dbReference>
<dbReference type="InterPro" id="IPR029071">
    <property type="entry name" value="Ubiquitin-like_domsf"/>
</dbReference>
<reference evidence="3" key="1">
    <citation type="journal article" date="2022" name="bioRxiv">
        <title>Deciphering the potential niche of two novel black yeast fungi from a biological soil crust based on their genomes, phenotypes, and melanin regulation.</title>
        <authorList>
            <consortium name="DOE Joint Genome Institute"/>
            <person name="Carr E.C."/>
            <person name="Barton Q."/>
            <person name="Grambo S."/>
            <person name="Sullivan M."/>
            <person name="Renfro C.M."/>
            <person name="Kuo A."/>
            <person name="Pangilinan J."/>
            <person name="Lipzen A."/>
            <person name="Keymanesh K."/>
            <person name="Savage E."/>
            <person name="Barry K."/>
            <person name="Grigoriev I.V."/>
            <person name="Riekhof W.R."/>
            <person name="Harris S.S."/>
        </authorList>
    </citation>
    <scope>NUCLEOTIDE SEQUENCE</scope>
    <source>
        <strain evidence="3">JF 03-4F</strain>
    </source>
</reference>
<feature type="compositionally biased region" description="Polar residues" evidence="1">
    <location>
        <begin position="191"/>
        <end position="211"/>
    </location>
</feature>
<dbReference type="InterPro" id="IPR003103">
    <property type="entry name" value="BAG_domain"/>
</dbReference>
<comment type="caution">
    <text evidence="3">The sequence shown here is derived from an EMBL/GenBank/DDBJ whole genome shotgun (WGS) entry which is preliminary data.</text>
</comment>
<evidence type="ECO:0000256" key="1">
    <source>
        <dbReference type="SAM" id="MobiDB-lite"/>
    </source>
</evidence>
<dbReference type="Gene3D" id="1.20.58.120">
    <property type="entry name" value="BAG domain"/>
    <property type="match status" value="1"/>
</dbReference>
<dbReference type="SUPFAM" id="SSF54236">
    <property type="entry name" value="Ubiquitin-like"/>
    <property type="match status" value="1"/>
</dbReference>
<dbReference type="SUPFAM" id="SSF63491">
    <property type="entry name" value="BAG domain"/>
    <property type="match status" value="1"/>
</dbReference>
<gene>
    <name evidence="3" type="ORF">EDD36DRAFT_284281</name>
</gene>
<keyword evidence="4" id="KW-1185">Reference proteome</keyword>
<evidence type="ECO:0000259" key="2">
    <source>
        <dbReference type="Pfam" id="PF02179"/>
    </source>
</evidence>
<evidence type="ECO:0000313" key="4">
    <source>
        <dbReference type="Proteomes" id="UP001203852"/>
    </source>
</evidence>
<organism evidence="3 4">
    <name type="scientific">Exophiala viscosa</name>
    <dbReference type="NCBI Taxonomy" id="2486360"/>
    <lineage>
        <taxon>Eukaryota</taxon>
        <taxon>Fungi</taxon>
        <taxon>Dikarya</taxon>
        <taxon>Ascomycota</taxon>
        <taxon>Pezizomycotina</taxon>
        <taxon>Eurotiomycetes</taxon>
        <taxon>Chaetothyriomycetidae</taxon>
        <taxon>Chaetothyriales</taxon>
        <taxon>Herpotrichiellaceae</taxon>
        <taxon>Exophiala</taxon>
    </lineage>
</organism>
<dbReference type="GO" id="GO:0051087">
    <property type="term" value="F:protein-folding chaperone binding"/>
    <property type="evidence" value="ECO:0007669"/>
    <property type="project" value="InterPro"/>
</dbReference>
<dbReference type="AlphaFoldDB" id="A0AAN6IB27"/>
<dbReference type="CDD" id="cd17039">
    <property type="entry name" value="Ubl_ubiquitin_like"/>
    <property type="match status" value="1"/>
</dbReference>
<protein>
    <recommendedName>
        <fullName evidence="2">BAG domain-containing protein</fullName>
    </recommendedName>
</protein>
<feature type="compositionally biased region" description="Basic and acidic residues" evidence="1">
    <location>
        <begin position="212"/>
        <end position="236"/>
    </location>
</feature>
<feature type="domain" description="BAG" evidence="2">
    <location>
        <begin position="268"/>
        <end position="345"/>
    </location>
</feature>
<dbReference type="Proteomes" id="UP001203852">
    <property type="component" value="Unassembled WGS sequence"/>
</dbReference>
<sequence length="349" mass="39150">MSSYGSYPTYGGGRNASSPYTSNIADPYAGNLSGHFEYIDADHGILQDSHRHSVPNLHTGQEDPNTPDVILVRYMASLIPVEFPAYSISEEKAYVGQLRDAVARALQTDSRRIRLVYKKHDLKHDSWPLRKYHMKQNSEVAAIKTESIVDYSDRDSHSSSGEESAATNQNPRRRPRALSSVRHRSDDQFIPQKTPNSSGYLSPTGHVSSGRASERQSHNSLKPETDERDYRREPSRTRGTSPRPAPVTTSARPSRVAADPSTPLGKLQTLSDTFHENWLPLCRKFISKPPSNIQDRVKEHRKLSESVMTHVLLKADAIDVNNQEERAFRKSLINEANDVVRQLDAVAKA</sequence>
<feature type="compositionally biased region" description="Polar residues" evidence="1">
    <location>
        <begin position="158"/>
        <end position="170"/>
    </location>
</feature>
<feature type="region of interest" description="Disordered" evidence="1">
    <location>
        <begin position="150"/>
        <end position="264"/>
    </location>
</feature>
<proteinExistence type="predicted"/>
<dbReference type="InterPro" id="IPR036533">
    <property type="entry name" value="BAG_dom_sf"/>
</dbReference>
<dbReference type="EMBL" id="MU404356">
    <property type="protein sequence ID" value="KAI1611272.1"/>
    <property type="molecule type" value="Genomic_DNA"/>
</dbReference>
<evidence type="ECO:0000313" key="3">
    <source>
        <dbReference type="EMBL" id="KAI1611272.1"/>
    </source>
</evidence>